<keyword evidence="1" id="KW-0732">Signal</keyword>
<gene>
    <name evidence="2" type="ORF">EV695_3430</name>
</gene>
<evidence type="ECO:0008006" key="4">
    <source>
        <dbReference type="Google" id="ProtNLM"/>
    </source>
</evidence>
<reference evidence="2 3" key="1">
    <citation type="submission" date="2019-03" db="EMBL/GenBank/DDBJ databases">
        <title>Genomic Encyclopedia of Type Strains, Phase IV (KMG-IV): sequencing the most valuable type-strain genomes for metagenomic binning, comparative biology and taxonomic classification.</title>
        <authorList>
            <person name="Goeker M."/>
        </authorList>
    </citation>
    <scope>NUCLEOTIDE SEQUENCE [LARGE SCALE GENOMIC DNA]</scope>
    <source>
        <strain evidence="2 3">DSM 24830</strain>
    </source>
</reference>
<name>A0A4R1EUC5_9GAMM</name>
<accession>A0A4R1EUC5</accession>
<dbReference type="RefSeq" id="WP_131907207.1">
    <property type="nucleotide sequence ID" value="NZ_BAAAFU010000007.1"/>
</dbReference>
<dbReference type="AlphaFoldDB" id="A0A4R1EUC5"/>
<protein>
    <recommendedName>
        <fullName evidence="4">DUF680 domain-containing protein</fullName>
    </recommendedName>
</protein>
<feature type="chain" id="PRO_5020391144" description="DUF680 domain-containing protein" evidence="1">
    <location>
        <begin position="24"/>
        <end position="68"/>
    </location>
</feature>
<evidence type="ECO:0000256" key="1">
    <source>
        <dbReference type="SAM" id="SignalP"/>
    </source>
</evidence>
<comment type="caution">
    <text evidence="2">The sequence shown here is derived from an EMBL/GenBank/DDBJ whole genome shotgun (WGS) entry which is preliminary data.</text>
</comment>
<dbReference type="EMBL" id="SMFQ01000005">
    <property type="protein sequence ID" value="TCJ82698.1"/>
    <property type="molecule type" value="Genomic_DNA"/>
</dbReference>
<dbReference type="Proteomes" id="UP000294887">
    <property type="component" value="Unassembled WGS sequence"/>
</dbReference>
<feature type="signal peptide" evidence="1">
    <location>
        <begin position="1"/>
        <end position="23"/>
    </location>
</feature>
<evidence type="ECO:0000313" key="2">
    <source>
        <dbReference type="EMBL" id="TCJ82698.1"/>
    </source>
</evidence>
<evidence type="ECO:0000313" key="3">
    <source>
        <dbReference type="Proteomes" id="UP000294887"/>
    </source>
</evidence>
<organism evidence="2 3">
    <name type="scientific">Cocleimonas flava</name>
    <dbReference type="NCBI Taxonomy" id="634765"/>
    <lineage>
        <taxon>Bacteria</taxon>
        <taxon>Pseudomonadati</taxon>
        <taxon>Pseudomonadota</taxon>
        <taxon>Gammaproteobacteria</taxon>
        <taxon>Thiotrichales</taxon>
        <taxon>Thiotrichaceae</taxon>
        <taxon>Cocleimonas</taxon>
    </lineage>
</organism>
<keyword evidence="3" id="KW-1185">Reference proteome</keyword>
<proteinExistence type="predicted"/>
<sequence>MNTKAIIAGTLLTALFAGQSAFAGQDTDETVFAELTANTAVTQSASTDKVNYDAPTVDSSESVVSGRK</sequence>